<protein>
    <submittedName>
        <fullName evidence="1">Uncharacterized protein</fullName>
    </submittedName>
</protein>
<dbReference type="EMBL" id="JACAZI010000031">
    <property type="protein sequence ID" value="KAF7332966.1"/>
    <property type="molecule type" value="Genomic_DNA"/>
</dbReference>
<gene>
    <name evidence="1" type="ORF">MVEN_02402500</name>
</gene>
<proteinExistence type="predicted"/>
<name>A0A8H7CDW4_9AGAR</name>
<comment type="caution">
    <text evidence="1">The sequence shown here is derived from an EMBL/GenBank/DDBJ whole genome shotgun (WGS) entry which is preliminary data.</text>
</comment>
<reference evidence="1" key="1">
    <citation type="submission" date="2020-05" db="EMBL/GenBank/DDBJ databases">
        <title>Mycena genomes resolve the evolution of fungal bioluminescence.</title>
        <authorList>
            <person name="Tsai I.J."/>
        </authorList>
    </citation>
    <scope>NUCLEOTIDE SEQUENCE</scope>
    <source>
        <strain evidence="1">CCC161011</strain>
    </source>
</reference>
<dbReference type="AlphaFoldDB" id="A0A8H7CDW4"/>
<dbReference type="Proteomes" id="UP000620124">
    <property type="component" value="Unassembled WGS sequence"/>
</dbReference>
<evidence type="ECO:0000313" key="2">
    <source>
        <dbReference type="Proteomes" id="UP000620124"/>
    </source>
</evidence>
<accession>A0A8H7CDW4</accession>
<keyword evidence="2" id="KW-1185">Reference proteome</keyword>
<organism evidence="1 2">
    <name type="scientific">Mycena venus</name>
    <dbReference type="NCBI Taxonomy" id="2733690"/>
    <lineage>
        <taxon>Eukaryota</taxon>
        <taxon>Fungi</taxon>
        <taxon>Dikarya</taxon>
        <taxon>Basidiomycota</taxon>
        <taxon>Agaricomycotina</taxon>
        <taxon>Agaricomycetes</taxon>
        <taxon>Agaricomycetidae</taxon>
        <taxon>Agaricales</taxon>
        <taxon>Marasmiineae</taxon>
        <taxon>Mycenaceae</taxon>
        <taxon>Mycena</taxon>
    </lineage>
</organism>
<sequence>MNTSPNGFFQASGSGEQRAWPNVASYGQQTPWSSAAAYGQQTVFSNGQQAAWPNVVSYGQQQTAWPISAAYGQQTASAIGQQAASPNVASNGAGQFVRGLKLGFRQWEGAVALYEGHDTLGIFGSYSVPVPLLVVRPGYNNLHMFSRYDVECQKLDPMLRMVQVDDPRLVALCGKDVFCVFRAGPAAQGAGPAFVDSLKDLFKLAKN</sequence>
<evidence type="ECO:0000313" key="1">
    <source>
        <dbReference type="EMBL" id="KAF7332966.1"/>
    </source>
</evidence>